<name>A0A143HCP2_9BACL</name>
<proteinExistence type="inferred from homology"/>
<comment type="similarity">
    <text evidence="1">Belongs to the DinB family.</text>
</comment>
<protein>
    <submittedName>
        <fullName evidence="4">Damage-inducible protein DinB</fullName>
    </submittedName>
</protein>
<dbReference type="Proteomes" id="UP000076021">
    <property type="component" value="Chromosome"/>
</dbReference>
<dbReference type="InterPro" id="IPR034660">
    <property type="entry name" value="DinB/YfiT-like"/>
</dbReference>
<evidence type="ECO:0000256" key="3">
    <source>
        <dbReference type="PIRSR" id="PIRSR607837-1"/>
    </source>
</evidence>
<organism evidence="4 5">
    <name type="scientific">Rummeliibacillus stabekisii</name>
    <dbReference type="NCBI Taxonomy" id="241244"/>
    <lineage>
        <taxon>Bacteria</taxon>
        <taxon>Bacillati</taxon>
        <taxon>Bacillota</taxon>
        <taxon>Bacilli</taxon>
        <taxon>Bacillales</taxon>
        <taxon>Caryophanaceae</taxon>
        <taxon>Rummeliibacillus</taxon>
    </lineage>
</organism>
<dbReference type="Gene3D" id="1.20.120.450">
    <property type="entry name" value="dinb family like domain"/>
    <property type="match status" value="1"/>
</dbReference>
<evidence type="ECO:0000313" key="4">
    <source>
        <dbReference type="EMBL" id="AMW99246.1"/>
    </source>
</evidence>
<evidence type="ECO:0000256" key="1">
    <source>
        <dbReference type="ARBA" id="ARBA00008635"/>
    </source>
</evidence>
<evidence type="ECO:0000256" key="2">
    <source>
        <dbReference type="ARBA" id="ARBA00022723"/>
    </source>
</evidence>
<dbReference type="PANTHER" id="PTHR37302">
    <property type="entry name" value="SLR1116 PROTEIN"/>
    <property type="match status" value="1"/>
</dbReference>
<dbReference type="Pfam" id="PF05163">
    <property type="entry name" value="DinB"/>
    <property type="match status" value="1"/>
</dbReference>
<sequence>MKKHHALQLYDYHVWANNKLFERLKELPEEIFNQEVQSIFPSLAAAFNHIYMVDTIWLGVMRQKTMVEIQASIAQVQEQTKNKGLQEMEKLFYQLAKEYQGFLNSESDLDKEISPEHPQFGRLNTHLSELVQHVVNHGTYHRGNLSAMIRQQGLSGVPTDYVFYLYEINSTK</sequence>
<gene>
    <name evidence="4" type="ORF">ATY39_07065</name>
</gene>
<reference evidence="5" key="2">
    <citation type="submission" date="2016-03" db="EMBL/GenBank/DDBJ databases">
        <authorList>
            <person name="Ploux O."/>
        </authorList>
    </citation>
    <scope>NUCLEOTIDE SEQUENCE [LARGE SCALE GENOMIC DNA]</scope>
    <source>
        <strain evidence="5">PP9</strain>
    </source>
</reference>
<dbReference type="InterPro" id="IPR007837">
    <property type="entry name" value="DinB"/>
</dbReference>
<feature type="binding site" evidence="3">
    <location>
        <position position="49"/>
    </location>
    <ligand>
        <name>a divalent metal cation</name>
        <dbReference type="ChEBI" id="CHEBI:60240"/>
    </ligand>
</feature>
<dbReference type="OrthoDB" id="9811413at2"/>
<reference evidence="4 5" key="1">
    <citation type="journal article" date="2016" name="Genome Announc.">
        <title>Whole-Genome Sequence of Rummeliibacillus stabekisii Strain PP9 Isolated from Antarctic Soil.</title>
        <authorList>
            <person name="da Mota F.F."/>
            <person name="Vollu R.E."/>
            <person name="Jurelevicius D."/>
            <person name="Seldin L."/>
        </authorList>
    </citation>
    <scope>NUCLEOTIDE SEQUENCE [LARGE SCALE GENOMIC DNA]</scope>
    <source>
        <strain evidence="4 5">PP9</strain>
    </source>
</reference>
<dbReference type="PANTHER" id="PTHR37302:SF1">
    <property type="entry name" value="PROTEIN DINB"/>
    <property type="match status" value="1"/>
</dbReference>
<accession>A0A143HCP2</accession>
<dbReference type="SUPFAM" id="SSF109854">
    <property type="entry name" value="DinB/YfiT-like putative metalloenzymes"/>
    <property type="match status" value="1"/>
</dbReference>
<dbReference type="AlphaFoldDB" id="A0A143HCP2"/>
<dbReference type="KEGG" id="rst:ATY39_07065"/>
<keyword evidence="5" id="KW-1185">Reference proteome</keyword>
<keyword evidence="2 3" id="KW-0479">Metal-binding</keyword>
<dbReference type="EMBL" id="CP014806">
    <property type="protein sequence ID" value="AMW99246.1"/>
    <property type="molecule type" value="Genomic_DNA"/>
</dbReference>
<feature type="binding site" evidence="3">
    <location>
        <position position="137"/>
    </location>
    <ligand>
        <name>a divalent metal cation</name>
        <dbReference type="ChEBI" id="CHEBI:60240"/>
    </ligand>
</feature>
<dbReference type="STRING" id="241244.ATY39_07065"/>
<dbReference type="GO" id="GO:0046872">
    <property type="term" value="F:metal ion binding"/>
    <property type="evidence" value="ECO:0007669"/>
    <property type="project" value="UniProtKB-KW"/>
</dbReference>
<feature type="binding site" evidence="3">
    <location>
        <position position="141"/>
    </location>
    <ligand>
        <name>a divalent metal cation</name>
        <dbReference type="ChEBI" id="CHEBI:60240"/>
    </ligand>
</feature>
<dbReference type="RefSeq" id="WP_066787795.1">
    <property type="nucleotide sequence ID" value="NZ_CP014806.1"/>
</dbReference>
<evidence type="ECO:0000313" key="5">
    <source>
        <dbReference type="Proteomes" id="UP000076021"/>
    </source>
</evidence>